<sequence length="93" mass="9758">MRPDRFRAASLGPAAKLTAPPGAPDRGIFLSPRFYAFVAGVLVVLALAVAALLRFGELDGDLSTVLGLLTGAAVGALIPMTLLWIAQRRGRRS</sequence>
<dbReference type="EMBL" id="JBHMBS010000015">
    <property type="protein sequence ID" value="MFB9679285.1"/>
    <property type="molecule type" value="Genomic_DNA"/>
</dbReference>
<protein>
    <submittedName>
        <fullName evidence="2">Uncharacterized protein</fullName>
    </submittedName>
</protein>
<keyword evidence="3" id="KW-1185">Reference proteome</keyword>
<proteinExistence type="predicted"/>
<accession>A0ABV5TMF6</accession>
<evidence type="ECO:0000313" key="2">
    <source>
        <dbReference type="EMBL" id="MFB9679285.1"/>
    </source>
</evidence>
<reference evidence="2 3" key="1">
    <citation type="submission" date="2024-09" db="EMBL/GenBank/DDBJ databases">
        <authorList>
            <person name="Sun Q."/>
            <person name="Mori K."/>
        </authorList>
    </citation>
    <scope>NUCLEOTIDE SEQUENCE [LARGE SCALE GENOMIC DNA]</scope>
    <source>
        <strain evidence="2 3">JCM 3028</strain>
    </source>
</reference>
<evidence type="ECO:0000313" key="3">
    <source>
        <dbReference type="Proteomes" id="UP001589610"/>
    </source>
</evidence>
<comment type="caution">
    <text evidence="2">The sequence shown here is derived from an EMBL/GenBank/DDBJ whole genome shotgun (WGS) entry which is preliminary data.</text>
</comment>
<feature type="transmembrane region" description="Helical" evidence="1">
    <location>
        <begin position="34"/>
        <end position="53"/>
    </location>
</feature>
<gene>
    <name evidence="2" type="ORF">ACFFRH_27720</name>
</gene>
<keyword evidence="1" id="KW-1133">Transmembrane helix</keyword>
<feature type="transmembrane region" description="Helical" evidence="1">
    <location>
        <begin position="65"/>
        <end position="86"/>
    </location>
</feature>
<keyword evidence="1" id="KW-0472">Membrane</keyword>
<organism evidence="2 3">
    <name type="scientific">Streptosporangium vulgare</name>
    <dbReference type="NCBI Taxonomy" id="46190"/>
    <lineage>
        <taxon>Bacteria</taxon>
        <taxon>Bacillati</taxon>
        <taxon>Actinomycetota</taxon>
        <taxon>Actinomycetes</taxon>
        <taxon>Streptosporangiales</taxon>
        <taxon>Streptosporangiaceae</taxon>
        <taxon>Streptosporangium</taxon>
    </lineage>
</organism>
<evidence type="ECO:0000256" key="1">
    <source>
        <dbReference type="SAM" id="Phobius"/>
    </source>
</evidence>
<dbReference type="RefSeq" id="WP_344747828.1">
    <property type="nucleotide sequence ID" value="NZ_BAAAWW010000139.1"/>
</dbReference>
<name>A0ABV5TMF6_9ACTN</name>
<dbReference type="Proteomes" id="UP001589610">
    <property type="component" value="Unassembled WGS sequence"/>
</dbReference>
<keyword evidence="1" id="KW-0812">Transmembrane</keyword>